<feature type="region of interest" description="Disordered" evidence="1">
    <location>
        <begin position="425"/>
        <end position="652"/>
    </location>
</feature>
<dbReference type="OrthoDB" id="10369918at2759"/>
<proteinExistence type="predicted"/>
<protein>
    <submittedName>
        <fullName evidence="2">Uncharacterized protein</fullName>
    </submittedName>
</protein>
<accession>A0A8H5BMJ2</accession>
<feature type="compositionally biased region" description="Polar residues" evidence="1">
    <location>
        <begin position="459"/>
        <end position="469"/>
    </location>
</feature>
<dbReference type="AlphaFoldDB" id="A0A8H5BMJ2"/>
<name>A0A8H5BMJ2_9AGAR</name>
<feature type="compositionally biased region" description="Low complexity" evidence="1">
    <location>
        <begin position="579"/>
        <end position="588"/>
    </location>
</feature>
<dbReference type="Proteomes" id="UP000541558">
    <property type="component" value="Unassembled WGS sequence"/>
</dbReference>
<feature type="compositionally biased region" description="Pro residues" evidence="1">
    <location>
        <begin position="510"/>
        <end position="549"/>
    </location>
</feature>
<comment type="caution">
    <text evidence="2">The sequence shown here is derived from an EMBL/GenBank/DDBJ whole genome shotgun (WGS) entry which is preliminary data.</text>
</comment>
<keyword evidence="3" id="KW-1185">Reference proteome</keyword>
<feature type="compositionally biased region" description="Pro residues" evidence="1">
    <location>
        <begin position="435"/>
        <end position="456"/>
    </location>
</feature>
<sequence length="652" mass="71221">MLNDSFHSQFLKKMAYVPRGYMGRMTVLLKECHSMNSSTSLNMHYYAVSRCMDEYSKVLNHLVDISAASSTLSGEEKEEKERQALESLAECAKIFQITIAAGNFPGLSAEDHQRTFAVAEENDEKTAMRLKSLRATLVDKLFRAKNAPKRHLEFNIYNPYIPPLNISERPTALQDHILHRSKLVCADDWTLVAVMVLLMKEVLEKRRKSSRESEDCQWIGQNWTIYNRIPLTKKDFLVEDSQGRPTNKAISAPIPMTKVGELAEILVHEQGPDVGKSVVNPMQISVLPDRKTSVFFNFSIPYAFGNVFKFSDLLVLKAKGGNLLTPDILRAKASRENQVSSELKICQVPADEDLSYIQSAPSGQGADWGTTIRNGVSGFGAYIGLGTPIPELRDMGSLFDRIIGEVQDASKDGFHWTCSCEEPPQFPVPISTQPPTAPQQQPVPTPGIPVPSPAPPSSRTHASPQQMLTPSPPIRPQRSLVRPLVTGVQTPPQQGRIPSSKPPALIVIPKPAPPATPAGPPSPLSPSRPPPSPPSSRPRPVSTVPPPRTPLTSTRQPPARQSGPSRSRPSSPIKPPPTSYTSPAAATSQRPHDLQGKKMRGNAATSLGSEGPEFTTGERKKSDYTHQAGAAAPPPKKGFFGKIGSKIKRLVS</sequence>
<dbReference type="EMBL" id="JAACJK010000163">
    <property type="protein sequence ID" value="KAF5325591.1"/>
    <property type="molecule type" value="Genomic_DNA"/>
</dbReference>
<evidence type="ECO:0000256" key="1">
    <source>
        <dbReference type="SAM" id="MobiDB-lite"/>
    </source>
</evidence>
<feature type="compositionally biased region" description="Low complexity" evidence="1">
    <location>
        <begin position="550"/>
        <end position="571"/>
    </location>
</feature>
<reference evidence="2 3" key="1">
    <citation type="journal article" date="2020" name="ISME J.">
        <title>Uncovering the hidden diversity of litter-decomposition mechanisms in mushroom-forming fungi.</title>
        <authorList>
            <person name="Floudas D."/>
            <person name="Bentzer J."/>
            <person name="Ahren D."/>
            <person name="Johansson T."/>
            <person name="Persson P."/>
            <person name="Tunlid A."/>
        </authorList>
    </citation>
    <scope>NUCLEOTIDE SEQUENCE [LARGE SCALE GENOMIC DNA]</scope>
    <source>
        <strain evidence="2 3">CBS 175.51</strain>
    </source>
</reference>
<feature type="compositionally biased region" description="Polar residues" evidence="1">
    <location>
        <begin position="487"/>
        <end position="497"/>
    </location>
</feature>
<evidence type="ECO:0000313" key="3">
    <source>
        <dbReference type="Proteomes" id="UP000541558"/>
    </source>
</evidence>
<evidence type="ECO:0000313" key="2">
    <source>
        <dbReference type="EMBL" id="KAF5325591.1"/>
    </source>
</evidence>
<organism evidence="2 3">
    <name type="scientific">Ephemerocybe angulata</name>
    <dbReference type="NCBI Taxonomy" id="980116"/>
    <lineage>
        <taxon>Eukaryota</taxon>
        <taxon>Fungi</taxon>
        <taxon>Dikarya</taxon>
        <taxon>Basidiomycota</taxon>
        <taxon>Agaricomycotina</taxon>
        <taxon>Agaricomycetes</taxon>
        <taxon>Agaricomycetidae</taxon>
        <taxon>Agaricales</taxon>
        <taxon>Agaricineae</taxon>
        <taxon>Psathyrellaceae</taxon>
        <taxon>Ephemerocybe</taxon>
    </lineage>
</organism>
<gene>
    <name evidence="2" type="ORF">D9611_000843</name>
</gene>